<dbReference type="KEGG" id="tak:Tharo_3234"/>
<sequence>MKIKVFIFLAIFSLNSWALGGYESLSGDDKKITDHIKNALQISSDDAFTVYEGVIMNQLNTKNWQYNTYDNATLDASEVAKSKNKILHINFVTDNRYVNISLVKYDLENQILVQSIETLPRKSDLAMGKYNELKGDSATWTIDNDLPEFSAFSKKKSSARVKIRLYAVSSGN</sequence>
<feature type="chain" id="PRO_5015337750" description="Lipoprotein" evidence="1">
    <location>
        <begin position="19"/>
        <end position="172"/>
    </location>
</feature>
<name>A0A2R4BRZ2_THAAR</name>
<dbReference type="OrthoDB" id="9845132at2"/>
<dbReference type="RefSeq" id="WP_159051725.1">
    <property type="nucleotide sequence ID" value="NZ_CP028339.1"/>
</dbReference>
<evidence type="ECO:0000313" key="3">
    <source>
        <dbReference type="Proteomes" id="UP000241885"/>
    </source>
</evidence>
<feature type="signal peptide" evidence="1">
    <location>
        <begin position="1"/>
        <end position="18"/>
    </location>
</feature>
<dbReference type="AlphaFoldDB" id="A0A2R4BRZ2"/>
<reference evidence="2 3" key="1">
    <citation type="submission" date="2018-03" db="EMBL/GenBank/DDBJ databases">
        <title>Complete genome sequence of Thauera aromatica, a model organism for studying aromatic compound degradation under denitrifying conditions.</title>
        <authorList>
            <person name="Lo H.-Y."/>
            <person name="Goris T."/>
            <person name="Boll M."/>
            <person name="Mueller J.A."/>
        </authorList>
    </citation>
    <scope>NUCLEOTIDE SEQUENCE [LARGE SCALE GENOMIC DNA]</scope>
    <source>
        <strain evidence="2 3">K172</strain>
    </source>
</reference>
<organism evidence="2 3">
    <name type="scientific">Thauera aromatica K172</name>
    <dbReference type="NCBI Taxonomy" id="44139"/>
    <lineage>
        <taxon>Bacteria</taxon>
        <taxon>Pseudomonadati</taxon>
        <taxon>Pseudomonadota</taxon>
        <taxon>Betaproteobacteria</taxon>
        <taxon>Rhodocyclales</taxon>
        <taxon>Zoogloeaceae</taxon>
        <taxon>Thauera</taxon>
    </lineage>
</organism>
<accession>A0A2R4BRZ2</accession>
<gene>
    <name evidence="2" type="ORF">Tharo_3234</name>
</gene>
<evidence type="ECO:0008006" key="4">
    <source>
        <dbReference type="Google" id="ProtNLM"/>
    </source>
</evidence>
<evidence type="ECO:0000256" key="1">
    <source>
        <dbReference type="SAM" id="SignalP"/>
    </source>
</evidence>
<evidence type="ECO:0000313" key="2">
    <source>
        <dbReference type="EMBL" id="AVR90115.1"/>
    </source>
</evidence>
<dbReference type="EMBL" id="CP028339">
    <property type="protein sequence ID" value="AVR90115.1"/>
    <property type="molecule type" value="Genomic_DNA"/>
</dbReference>
<dbReference type="Proteomes" id="UP000241885">
    <property type="component" value="Chromosome"/>
</dbReference>
<protein>
    <recommendedName>
        <fullName evidence="4">Lipoprotein</fullName>
    </recommendedName>
</protein>
<keyword evidence="3" id="KW-1185">Reference proteome</keyword>
<keyword evidence="1" id="KW-0732">Signal</keyword>
<proteinExistence type="predicted"/>